<evidence type="ECO:0000313" key="2">
    <source>
        <dbReference type="Proteomes" id="UP000000768"/>
    </source>
</evidence>
<sequence length="131" mass="15019">MRPSDSPTRTRRFRRPGSPLASPWCRQNFRCLLCRPSRSSRQGDRGGGRRDLGEAAAGYPIRRFLVRADAPVPSRRIPLPTITQGTRREWITVVCESIDERTLPYQGCCRRRKSITSCMDEGRRRGAVQLF</sequence>
<organism evidence="1 2">
    <name type="scientific">Sorghum bicolor</name>
    <name type="common">Sorghum</name>
    <name type="synonym">Sorghum vulgare</name>
    <dbReference type="NCBI Taxonomy" id="4558"/>
    <lineage>
        <taxon>Eukaryota</taxon>
        <taxon>Viridiplantae</taxon>
        <taxon>Streptophyta</taxon>
        <taxon>Embryophyta</taxon>
        <taxon>Tracheophyta</taxon>
        <taxon>Spermatophyta</taxon>
        <taxon>Magnoliopsida</taxon>
        <taxon>Liliopsida</taxon>
        <taxon>Poales</taxon>
        <taxon>Poaceae</taxon>
        <taxon>PACMAD clade</taxon>
        <taxon>Panicoideae</taxon>
        <taxon>Andropogonodae</taxon>
        <taxon>Andropogoneae</taxon>
        <taxon>Sorghinae</taxon>
        <taxon>Sorghum</taxon>
    </lineage>
</organism>
<dbReference type="Gramene" id="KXG37466">
    <property type="protein sequence ID" value="KXG37466"/>
    <property type="gene ID" value="SORBI_3001G075200"/>
</dbReference>
<dbReference type="Proteomes" id="UP000000768">
    <property type="component" value="Chromosome 1"/>
</dbReference>
<reference evidence="1 2" key="1">
    <citation type="journal article" date="2009" name="Nature">
        <title>The Sorghum bicolor genome and the diversification of grasses.</title>
        <authorList>
            <person name="Paterson A.H."/>
            <person name="Bowers J.E."/>
            <person name="Bruggmann R."/>
            <person name="Dubchak I."/>
            <person name="Grimwood J."/>
            <person name="Gundlach H."/>
            <person name="Haberer G."/>
            <person name="Hellsten U."/>
            <person name="Mitros T."/>
            <person name="Poliakov A."/>
            <person name="Schmutz J."/>
            <person name="Spannagl M."/>
            <person name="Tang H."/>
            <person name="Wang X."/>
            <person name="Wicker T."/>
            <person name="Bharti A.K."/>
            <person name="Chapman J."/>
            <person name="Feltus F.A."/>
            <person name="Gowik U."/>
            <person name="Grigoriev I.V."/>
            <person name="Lyons E."/>
            <person name="Maher C.A."/>
            <person name="Martis M."/>
            <person name="Narechania A."/>
            <person name="Otillar R.P."/>
            <person name="Penning B.W."/>
            <person name="Salamov A.A."/>
            <person name="Wang Y."/>
            <person name="Zhang L."/>
            <person name="Carpita N.C."/>
            <person name="Freeling M."/>
            <person name="Gingle A.R."/>
            <person name="Hash C.T."/>
            <person name="Keller B."/>
            <person name="Klein P."/>
            <person name="Kresovich S."/>
            <person name="McCann M.C."/>
            <person name="Ming R."/>
            <person name="Peterson D.G."/>
            <person name="Mehboob-ur-Rahman"/>
            <person name="Ware D."/>
            <person name="Westhoff P."/>
            <person name="Mayer K.F."/>
            <person name="Messing J."/>
            <person name="Rokhsar D.S."/>
        </authorList>
    </citation>
    <scope>NUCLEOTIDE SEQUENCE [LARGE SCALE GENOMIC DNA]</scope>
    <source>
        <strain evidence="2">cv. BTx623</strain>
    </source>
</reference>
<name>A0A1B6QHS7_SORBI</name>
<protein>
    <submittedName>
        <fullName evidence="1">Uncharacterized protein</fullName>
    </submittedName>
</protein>
<dbReference type="AlphaFoldDB" id="A0A1B6QHS7"/>
<dbReference type="EMBL" id="CM000760">
    <property type="protein sequence ID" value="KXG37466.1"/>
    <property type="molecule type" value="Genomic_DNA"/>
</dbReference>
<dbReference type="InParanoid" id="A0A1B6QHS7"/>
<keyword evidence="2" id="KW-1185">Reference proteome</keyword>
<gene>
    <name evidence="1" type="ORF">SORBI_3001G075200</name>
</gene>
<evidence type="ECO:0000313" key="1">
    <source>
        <dbReference type="EMBL" id="KXG37466.1"/>
    </source>
</evidence>
<reference evidence="2" key="2">
    <citation type="journal article" date="2018" name="Plant J.">
        <title>The Sorghum bicolor reference genome: improved assembly, gene annotations, a transcriptome atlas, and signatures of genome organization.</title>
        <authorList>
            <person name="McCormick R.F."/>
            <person name="Truong S.K."/>
            <person name="Sreedasyam A."/>
            <person name="Jenkins J."/>
            <person name="Shu S."/>
            <person name="Sims D."/>
            <person name="Kennedy M."/>
            <person name="Amirebrahimi M."/>
            <person name="Weers B.D."/>
            <person name="McKinley B."/>
            <person name="Mattison A."/>
            <person name="Morishige D.T."/>
            <person name="Grimwood J."/>
            <person name="Schmutz J."/>
            <person name="Mullet J.E."/>
        </authorList>
    </citation>
    <scope>NUCLEOTIDE SEQUENCE [LARGE SCALE GENOMIC DNA]</scope>
    <source>
        <strain evidence="2">cv. BTx623</strain>
    </source>
</reference>
<proteinExistence type="predicted"/>
<accession>A0A1B6QHS7</accession>